<evidence type="ECO:0000256" key="2">
    <source>
        <dbReference type="SAM" id="SignalP"/>
    </source>
</evidence>
<accession>A0A8J6BGF5</accession>
<organism evidence="3 4">
    <name type="scientific">Zizania palustris</name>
    <name type="common">Northern wild rice</name>
    <dbReference type="NCBI Taxonomy" id="103762"/>
    <lineage>
        <taxon>Eukaryota</taxon>
        <taxon>Viridiplantae</taxon>
        <taxon>Streptophyta</taxon>
        <taxon>Embryophyta</taxon>
        <taxon>Tracheophyta</taxon>
        <taxon>Spermatophyta</taxon>
        <taxon>Magnoliopsida</taxon>
        <taxon>Liliopsida</taxon>
        <taxon>Poales</taxon>
        <taxon>Poaceae</taxon>
        <taxon>BOP clade</taxon>
        <taxon>Oryzoideae</taxon>
        <taxon>Oryzeae</taxon>
        <taxon>Zizaniinae</taxon>
        <taxon>Zizania</taxon>
    </lineage>
</organism>
<keyword evidence="2" id="KW-0732">Signal</keyword>
<protein>
    <submittedName>
        <fullName evidence="3">Uncharacterized protein</fullName>
    </submittedName>
</protein>
<gene>
    <name evidence="3" type="ORF">GUJ93_ZPchr0010g9299</name>
</gene>
<dbReference type="AlphaFoldDB" id="A0A8J6BGF5"/>
<evidence type="ECO:0000313" key="3">
    <source>
        <dbReference type="EMBL" id="KAG8086744.1"/>
    </source>
</evidence>
<sequence>MPPIFNAHFIAFVFVAVTSPLRDLSRVCDQKACQQRRENKPGVEVCCRLAEPRARNSTVAPPGQGRRWVLLNLEHRWPPHPDLERRHTRIWSNATTASGSGDLSRATSPLRDLSRATSLLRDLSRATSPLRDLSRVNTCNTSEEILNIVAAFSMKQETQLMGWDPPTKNTNTNAIERVDC</sequence>
<reference evidence="3" key="1">
    <citation type="journal article" date="2021" name="bioRxiv">
        <title>Whole Genome Assembly and Annotation of Northern Wild Rice, Zizania palustris L., Supports a Whole Genome Duplication in the Zizania Genus.</title>
        <authorList>
            <person name="Haas M."/>
            <person name="Kono T."/>
            <person name="Macchietto M."/>
            <person name="Millas R."/>
            <person name="McGilp L."/>
            <person name="Shao M."/>
            <person name="Duquette J."/>
            <person name="Hirsch C.N."/>
            <person name="Kimball J."/>
        </authorList>
    </citation>
    <scope>NUCLEOTIDE SEQUENCE</scope>
    <source>
        <tissue evidence="3">Fresh leaf tissue</tissue>
    </source>
</reference>
<dbReference type="Proteomes" id="UP000729402">
    <property type="component" value="Unassembled WGS sequence"/>
</dbReference>
<keyword evidence="4" id="KW-1185">Reference proteome</keyword>
<evidence type="ECO:0000256" key="1">
    <source>
        <dbReference type="SAM" id="MobiDB-lite"/>
    </source>
</evidence>
<feature type="region of interest" description="Disordered" evidence="1">
    <location>
        <begin position="161"/>
        <end position="180"/>
    </location>
</feature>
<dbReference type="EMBL" id="JAAALK010000082">
    <property type="protein sequence ID" value="KAG8086744.1"/>
    <property type="molecule type" value="Genomic_DNA"/>
</dbReference>
<evidence type="ECO:0000313" key="4">
    <source>
        <dbReference type="Proteomes" id="UP000729402"/>
    </source>
</evidence>
<feature type="signal peptide" evidence="2">
    <location>
        <begin position="1"/>
        <end position="18"/>
    </location>
</feature>
<reference evidence="3" key="2">
    <citation type="submission" date="2021-02" db="EMBL/GenBank/DDBJ databases">
        <authorList>
            <person name="Kimball J.A."/>
            <person name="Haas M.W."/>
            <person name="Macchietto M."/>
            <person name="Kono T."/>
            <person name="Duquette J."/>
            <person name="Shao M."/>
        </authorList>
    </citation>
    <scope>NUCLEOTIDE SEQUENCE</scope>
    <source>
        <tissue evidence="3">Fresh leaf tissue</tissue>
    </source>
</reference>
<proteinExistence type="predicted"/>
<feature type="chain" id="PRO_5035200725" evidence="2">
    <location>
        <begin position="19"/>
        <end position="180"/>
    </location>
</feature>
<comment type="caution">
    <text evidence="3">The sequence shown here is derived from an EMBL/GenBank/DDBJ whole genome shotgun (WGS) entry which is preliminary data.</text>
</comment>
<name>A0A8J6BGF5_ZIZPA</name>